<dbReference type="InterPro" id="IPR043129">
    <property type="entry name" value="ATPase_NBD"/>
</dbReference>
<sequence>MWQHAGRRRPALRLGIDFGTTRTVVACCDRGNYPVISFQDTAGDPVDFYPSVAAERRGELRFGFDALAVASDPEWTVLRSFKRVLSGPRASPDFEVEIGGTKLRVLDLLTLFLRSLRDAVLHRSNRPKKKDDDGRLICVVATPANAHGTQRFVTLDAFRRAGFEVIALLNEPSAAGFEYTHRYRSTITSKREHIVVYDLGGGTFDASLVHMTGRSHDAVATAGLNHLGGDDFDAALSEMALAAAKIEREALPARALAALADQCREAKERLNPNSRRIVIDLEACLGDLAPAHEVTISASDFYDRCVPLVEATITAMDPVIARLDAGAGEALADIAGIYVVGGASSLPIVARTLRDRFGRRVHRSPYPSAAIAMGLAIAVDEDAGFELSDRLSRHFGVFRESSGGEEVVFDPIFDREARVPSSHEAPVVSRRVYRAAHNVGRYRFVECAALDRLGVPHGDITAFNEVVFPFDRRLRERAAELGAVPVQRMSDEGPLIEEQYAITSHGIVEVTITDVEAGYQRVYQVGA</sequence>
<keyword evidence="3 4" id="KW-0067">ATP-binding</keyword>
<dbReference type="GO" id="GO:0140662">
    <property type="term" value="F:ATP-dependent protein folding chaperone"/>
    <property type="evidence" value="ECO:0007669"/>
    <property type="project" value="InterPro"/>
</dbReference>
<dbReference type="PRINTS" id="PR00301">
    <property type="entry name" value="HEATSHOCK70"/>
</dbReference>
<evidence type="ECO:0000256" key="3">
    <source>
        <dbReference type="ARBA" id="ARBA00022840"/>
    </source>
</evidence>
<reference evidence="5 6" key="1">
    <citation type="submission" date="2015-09" db="EMBL/GenBank/DDBJ databases">
        <title>Sorangium comparison.</title>
        <authorList>
            <person name="Zaburannyi N."/>
            <person name="Bunk B."/>
            <person name="Overmann J."/>
            <person name="Mueller R."/>
        </authorList>
    </citation>
    <scope>NUCLEOTIDE SEQUENCE [LARGE SCALE GENOMIC DNA]</scope>
    <source>
        <strain evidence="5 6">So ce836</strain>
    </source>
</reference>
<dbReference type="Proteomes" id="UP000295497">
    <property type="component" value="Chromosome"/>
</dbReference>
<dbReference type="GO" id="GO:0005524">
    <property type="term" value="F:ATP binding"/>
    <property type="evidence" value="ECO:0007669"/>
    <property type="project" value="UniProtKB-KW"/>
</dbReference>
<evidence type="ECO:0000313" key="6">
    <source>
        <dbReference type="Proteomes" id="UP000295497"/>
    </source>
</evidence>
<evidence type="ECO:0000256" key="2">
    <source>
        <dbReference type="ARBA" id="ARBA00022741"/>
    </source>
</evidence>
<keyword evidence="2 4" id="KW-0547">Nucleotide-binding</keyword>
<proteinExistence type="inferred from homology"/>
<dbReference type="AlphaFoldDB" id="A0A4P2QS68"/>
<dbReference type="InterPro" id="IPR013126">
    <property type="entry name" value="Hsp_70_fam"/>
</dbReference>
<dbReference type="Gene3D" id="3.30.420.40">
    <property type="match status" value="2"/>
</dbReference>
<dbReference type="InterPro" id="IPR018181">
    <property type="entry name" value="Heat_shock_70_CS"/>
</dbReference>
<organism evidence="5 6">
    <name type="scientific">Sorangium cellulosum</name>
    <name type="common">Polyangium cellulosum</name>
    <dbReference type="NCBI Taxonomy" id="56"/>
    <lineage>
        <taxon>Bacteria</taxon>
        <taxon>Pseudomonadati</taxon>
        <taxon>Myxococcota</taxon>
        <taxon>Polyangia</taxon>
        <taxon>Polyangiales</taxon>
        <taxon>Polyangiaceae</taxon>
        <taxon>Sorangium</taxon>
    </lineage>
</organism>
<accession>A0A4P2QS68</accession>
<gene>
    <name evidence="5" type="ORF">SOCE836_050400</name>
</gene>
<dbReference type="SUPFAM" id="SSF53067">
    <property type="entry name" value="Actin-like ATPase domain"/>
    <property type="match status" value="2"/>
</dbReference>
<comment type="similarity">
    <text evidence="1 4">Belongs to the heat shock protein 70 family.</text>
</comment>
<evidence type="ECO:0000256" key="1">
    <source>
        <dbReference type="ARBA" id="ARBA00007381"/>
    </source>
</evidence>
<evidence type="ECO:0000256" key="4">
    <source>
        <dbReference type="RuleBase" id="RU003322"/>
    </source>
</evidence>
<dbReference type="PANTHER" id="PTHR19375">
    <property type="entry name" value="HEAT SHOCK PROTEIN 70KDA"/>
    <property type="match status" value="1"/>
</dbReference>
<name>A0A4P2QS68_SORCE</name>
<dbReference type="Pfam" id="PF00012">
    <property type="entry name" value="HSP70"/>
    <property type="match status" value="1"/>
</dbReference>
<evidence type="ECO:0000313" key="5">
    <source>
        <dbReference type="EMBL" id="AUX32888.1"/>
    </source>
</evidence>
<dbReference type="PROSITE" id="PS00329">
    <property type="entry name" value="HSP70_2"/>
    <property type="match status" value="1"/>
</dbReference>
<dbReference type="EMBL" id="CP012672">
    <property type="protein sequence ID" value="AUX32888.1"/>
    <property type="molecule type" value="Genomic_DNA"/>
</dbReference>
<dbReference type="Gene3D" id="3.90.640.10">
    <property type="entry name" value="Actin, Chain A, domain 4"/>
    <property type="match status" value="1"/>
</dbReference>
<protein>
    <submittedName>
        <fullName evidence="5">Molecular chaperone Hsp70</fullName>
    </submittedName>
</protein>